<organism evidence="1 2">
    <name type="scientific">Rhododendron simsii</name>
    <name type="common">Sims's rhododendron</name>
    <dbReference type="NCBI Taxonomy" id="118357"/>
    <lineage>
        <taxon>Eukaryota</taxon>
        <taxon>Viridiplantae</taxon>
        <taxon>Streptophyta</taxon>
        <taxon>Embryophyta</taxon>
        <taxon>Tracheophyta</taxon>
        <taxon>Spermatophyta</taxon>
        <taxon>Magnoliopsida</taxon>
        <taxon>eudicotyledons</taxon>
        <taxon>Gunneridae</taxon>
        <taxon>Pentapetalae</taxon>
        <taxon>asterids</taxon>
        <taxon>Ericales</taxon>
        <taxon>Ericaceae</taxon>
        <taxon>Ericoideae</taxon>
        <taxon>Rhodoreae</taxon>
        <taxon>Rhododendron</taxon>
    </lineage>
</organism>
<keyword evidence="2" id="KW-1185">Reference proteome</keyword>
<proteinExistence type="predicted"/>
<dbReference type="PANTHER" id="PTHR36722">
    <property type="entry name" value="TYPE 2 DNA TOPOISOMERASE 6 SUBUNIT B-LIKE"/>
    <property type="match status" value="1"/>
</dbReference>
<evidence type="ECO:0000313" key="1">
    <source>
        <dbReference type="EMBL" id="KAF7125096.1"/>
    </source>
</evidence>
<dbReference type="GO" id="GO:0000793">
    <property type="term" value="C:condensed chromosome"/>
    <property type="evidence" value="ECO:0007669"/>
    <property type="project" value="TreeGrafter"/>
</dbReference>
<protein>
    <recommendedName>
        <fullName evidence="3">Type 2 DNA topoisomerase 6 subunit B-like</fullName>
    </recommendedName>
</protein>
<dbReference type="EMBL" id="WJXA01000012">
    <property type="protein sequence ID" value="KAF7125096.1"/>
    <property type="molecule type" value="Genomic_DNA"/>
</dbReference>
<accession>A0A834GAJ2</accession>
<evidence type="ECO:0008006" key="3">
    <source>
        <dbReference type="Google" id="ProtNLM"/>
    </source>
</evidence>
<dbReference type="GO" id="GO:0030674">
    <property type="term" value="F:protein-macromolecule adaptor activity"/>
    <property type="evidence" value="ECO:0007669"/>
    <property type="project" value="TreeGrafter"/>
</dbReference>
<dbReference type="GO" id="GO:0007131">
    <property type="term" value="P:reciprocal meiotic recombination"/>
    <property type="evidence" value="ECO:0007669"/>
    <property type="project" value="TreeGrafter"/>
</dbReference>
<evidence type="ECO:0000313" key="2">
    <source>
        <dbReference type="Proteomes" id="UP000626092"/>
    </source>
</evidence>
<dbReference type="AlphaFoldDB" id="A0A834GAJ2"/>
<reference evidence="1" key="1">
    <citation type="submission" date="2019-11" db="EMBL/GenBank/DDBJ databases">
        <authorList>
            <person name="Liu Y."/>
            <person name="Hou J."/>
            <person name="Li T.-Q."/>
            <person name="Guan C.-H."/>
            <person name="Wu X."/>
            <person name="Wu H.-Z."/>
            <person name="Ling F."/>
            <person name="Zhang R."/>
            <person name="Shi X.-G."/>
            <person name="Ren J.-P."/>
            <person name="Chen E.-F."/>
            <person name="Sun J.-M."/>
        </authorList>
    </citation>
    <scope>NUCLEOTIDE SEQUENCE</scope>
    <source>
        <strain evidence="1">Adult_tree_wgs_1</strain>
        <tissue evidence="1">Leaves</tissue>
    </source>
</reference>
<gene>
    <name evidence="1" type="ORF">RHSIM_Rhsim12G0044200</name>
</gene>
<dbReference type="PANTHER" id="PTHR36722:SF1">
    <property type="entry name" value="TYPE 2 DNA TOPOISOMERASE 6 SUBUNIT B-LIKE"/>
    <property type="match status" value="1"/>
</dbReference>
<dbReference type="OrthoDB" id="1918529at2759"/>
<dbReference type="InterPro" id="IPR034566">
    <property type="entry name" value="MTOPVIB_plant"/>
</dbReference>
<dbReference type="GO" id="GO:0042138">
    <property type="term" value="P:meiotic DNA double-strand break formation"/>
    <property type="evidence" value="ECO:0007669"/>
    <property type="project" value="InterPro"/>
</dbReference>
<name>A0A834GAJ2_RHOSS</name>
<comment type="caution">
    <text evidence="1">The sequence shown here is derived from an EMBL/GenBank/DDBJ whole genome shotgun (WGS) entry which is preliminary data.</text>
</comment>
<sequence length="477" mass="52375">MSDHLCRLSVLLKSSPSSDPPLKGLRISDTGVGSCLEEFQCLNYAVDPASAEKWDGVLSLTTTDITDDEIYQYHLNLKENVPTRRLTKLPSSSKNVDGAVHELIAEETRFKVANLAPPSQSVFAAPFAPSDCHFEDSRIEVFGQYQGPSDISWNVVIELAVECDDIPGSRCEKIVPANECSVLSSAASNIERLKSGLKEYVFKHGNSSSDICHSCFSDGVHLKVGSGVACCTQSHRNSGQVMEAVIIINEEANPTTSSCFGACDAKTEVLYFKDFSPCSISQSALNGLTSIDWKNYGLSLRSIADQDGYIFLEWENLPANTHIDLVMLPSTLHKTRLERTITRKAVKLALNDLKDRNTGALLSSHAIKAHMFCPDSQICSYAPDLARTIAGLVLSSNDSLFQGECLSLLGLQPQEIGGRIVEDCIKEKIVSAIEINDRKPQTKREAAPFLFEDDFNLEPYVDDDEYEGEEVFSALDL</sequence>
<dbReference type="Proteomes" id="UP000626092">
    <property type="component" value="Unassembled WGS sequence"/>
</dbReference>